<dbReference type="AlphaFoldDB" id="A0A371GWF2"/>
<keyword evidence="6" id="KW-0479">Metal-binding</keyword>
<sequence>MGTATKYMHRNMDIDSNEEAAEPPQASVAGSLLEELASLRQHLQDRIRHLDEITRRATERERGTPPPVDSTIELSKLTVTANPADEGTKRRETGKGSKTKGAELVAEALGKMDTGGSSSKKKGGGSGDGSQNFFDCNICLEMAKEPVVTCCGHLFCRACFDGLECEYSNARVCPVCEGEVIESGITPIYGKGNVSGTSDSRGPPPPPAHRVETFRRQLVGMGEPSATTRSLQRLENFTAMLADRLQAESQTLNTAPSPISWLMSQGAFSSLLSSLNSATNSTETLLVDLYSYIQHNRIEEDDSESDSDSDSESESESDSQSRSQSQSQSQSADS</sequence>
<feature type="compositionally biased region" description="Basic and acidic residues" evidence="7">
    <location>
        <begin position="86"/>
        <end position="95"/>
    </location>
</feature>
<keyword evidence="6" id="KW-0256">Endoplasmic reticulum</keyword>
<dbReference type="InterPro" id="IPR045103">
    <property type="entry name" value="RNF5/RNF185-like"/>
</dbReference>
<keyword evidence="3 6" id="KW-0808">Transferase</keyword>
<comment type="caution">
    <text evidence="9">The sequence shown here is derived from an EMBL/GenBank/DDBJ whole genome shotgun (WGS) entry which is preliminary data.</text>
</comment>
<gene>
    <name evidence="9" type="primary">Rnf185</name>
    <name evidence="9" type="ORF">CR513_22682</name>
</gene>
<dbReference type="GO" id="GO:0061630">
    <property type="term" value="F:ubiquitin protein ligase activity"/>
    <property type="evidence" value="ECO:0007669"/>
    <property type="project" value="UniProtKB-UniRule"/>
</dbReference>
<dbReference type="Proteomes" id="UP000257109">
    <property type="component" value="Unassembled WGS sequence"/>
</dbReference>
<evidence type="ECO:0000256" key="3">
    <source>
        <dbReference type="ARBA" id="ARBA00022679"/>
    </source>
</evidence>
<feature type="region of interest" description="Disordered" evidence="7">
    <location>
        <begin position="1"/>
        <end position="25"/>
    </location>
</feature>
<dbReference type="EC" id="2.3.2.27" evidence="6"/>
<name>A0A371GWF2_MUCPR</name>
<dbReference type="STRING" id="157652.A0A371GWF2"/>
<feature type="region of interest" description="Disordered" evidence="7">
    <location>
        <begin position="79"/>
        <end position="102"/>
    </location>
</feature>
<protein>
    <recommendedName>
        <fullName evidence="6">E3 ubiquitin-protein ligase RMA</fullName>
        <ecNumber evidence="6">2.3.2.27</ecNumber>
    </recommendedName>
    <alternativeName>
        <fullName evidence="6">Protein RING membrane-anchor</fullName>
    </alternativeName>
    <alternativeName>
        <fullName evidence="6">RING-type E3 ubiquitin transferase RMA</fullName>
    </alternativeName>
</protein>
<feature type="compositionally biased region" description="Acidic residues" evidence="7">
    <location>
        <begin position="299"/>
        <end position="317"/>
    </location>
</feature>
<evidence type="ECO:0000256" key="5">
    <source>
        <dbReference type="PROSITE-ProRule" id="PRU00175"/>
    </source>
</evidence>
<keyword evidence="10" id="KW-1185">Reference proteome</keyword>
<dbReference type="GO" id="GO:0008270">
    <property type="term" value="F:zinc ion binding"/>
    <property type="evidence" value="ECO:0007669"/>
    <property type="project" value="UniProtKB-KW"/>
</dbReference>
<organism evidence="9 10">
    <name type="scientific">Mucuna pruriens</name>
    <name type="common">Velvet bean</name>
    <name type="synonym">Dolichos pruriens</name>
    <dbReference type="NCBI Taxonomy" id="157652"/>
    <lineage>
        <taxon>Eukaryota</taxon>
        <taxon>Viridiplantae</taxon>
        <taxon>Streptophyta</taxon>
        <taxon>Embryophyta</taxon>
        <taxon>Tracheophyta</taxon>
        <taxon>Spermatophyta</taxon>
        <taxon>Magnoliopsida</taxon>
        <taxon>eudicotyledons</taxon>
        <taxon>Gunneridae</taxon>
        <taxon>Pentapetalae</taxon>
        <taxon>rosids</taxon>
        <taxon>fabids</taxon>
        <taxon>Fabales</taxon>
        <taxon>Fabaceae</taxon>
        <taxon>Papilionoideae</taxon>
        <taxon>50 kb inversion clade</taxon>
        <taxon>NPAAA clade</taxon>
        <taxon>indigoferoid/millettioid clade</taxon>
        <taxon>Phaseoleae</taxon>
        <taxon>Mucuna</taxon>
    </lineage>
</organism>
<keyword evidence="5 6" id="KW-0863">Zinc-finger</keyword>
<comment type="pathway">
    <text evidence="2 6">Protein modification; protein ubiquitination.</text>
</comment>
<evidence type="ECO:0000313" key="9">
    <source>
        <dbReference type="EMBL" id="RDX94877.1"/>
    </source>
</evidence>
<dbReference type="Pfam" id="PF14634">
    <property type="entry name" value="zf-RING_5"/>
    <property type="match status" value="1"/>
</dbReference>
<dbReference type="GO" id="GO:0006511">
    <property type="term" value="P:ubiquitin-dependent protein catabolic process"/>
    <property type="evidence" value="ECO:0007669"/>
    <property type="project" value="UniProtKB-UniRule"/>
</dbReference>
<feature type="domain" description="RING-type" evidence="8">
    <location>
        <begin position="136"/>
        <end position="177"/>
    </location>
</feature>
<keyword evidence="6" id="KW-0862">Zinc</keyword>
<feature type="region of interest" description="Disordered" evidence="7">
    <location>
        <begin position="297"/>
        <end position="334"/>
    </location>
</feature>
<reference evidence="9" key="1">
    <citation type="submission" date="2018-05" db="EMBL/GenBank/DDBJ databases">
        <title>Draft genome of Mucuna pruriens seed.</title>
        <authorList>
            <person name="Nnadi N.E."/>
            <person name="Vos R."/>
            <person name="Hasami M.H."/>
            <person name="Devisetty U.K."/>
            <person name="Aguiy J.C."/>
        </authorList>
    </citation>
    <scope>NUCLEOTIDE SEQUENCE [LARGE SCALE GENOMIC DNA]</scope>
    <source>
        <strain evidence="9">JCA_2017</strain>
    </source>
</reference>
<dbReference type="GO" id="GO:0005789">
    <property type="term" value="C:endoplasmic reticulum membrane"/>
    <property type="evidence" value="ECO:0007669"/>
    <property type="project" value="UniProtKB-SubCell"/>
</dbReference>
<comment type="domain">
    <text evidence="6">The RING-type zinc finger domain is responsible for E3 ligase activity.</text>
</comment>
<dbReference type="SMART" id="SM00184">
    <property type="entry name" value="RING"/>
    <property type="match status" value="1"/>
</dbReference>
<evidence type="ECO:0000259" key="8">
    <source>
        <dbReference type="PROSITE" id="PS50089"/>
    </source>
</evidence>
<dbReference type="OrthoDB" id="6270329at2759"/>
<feature type="region of interest" description="Disordered" evidence="7">
    <location>
        <begin position="109"/>
        <end position="128"/>
    </location>
</feature>
<evidence type="ECO:0000256" key="2">
    <source>
        <dbReference type="ARBA" id="ARBA00004906"/>
    </source>
</evidence>
<evidence type="ECO:0000256" key="4">
    <source>
        <dbReference type="ARBA" id="ARBA00022786"/>
    </source>
</evidence>
<accession>A0A371GWF2</accession>
<dbReference type="SUPFAM" id="SSF57850">
    <property type="entry name" value="RING/U-box"/>
    <property type="match status" value="1"/>
</dbReference>
<evidence type="ECO:0000313" key="10">
    <source>
        <dbReference type="Proteomes" id="UP000257109"/>
    </source>
</evidence>
<dbReference type="GO" id="GO:0016567">
    <property type="term" value="P:protein ubiquitination"/>
    <property type="evidence" value="ECO:0007669"/>
    <property type="project" value="UniProtKB-UniPathway"/>
</dbReference>
<dbReference type="PANTHER" id="PTHR12313">
    <property type="entry name" value="E3 UBIQUITIN-PROTEIN LIGASE RNF5-RELATED"/>
    <property type="match status" value="1"/>
</dbReference>
<evidence type="ECO:0000256" key="6">
    <source>
        <dbReference type="RuleBase" id="RU369090"/>
    </source>
</evidence>
<proteinExistence type="predicted"/>
<dbReference type="PROSITE" id="PS50089">
    <property type="entry name" value="ZF_RING_2"/>
    <property type="match status" value="1"/>
</dbReference>
<evidence type="ECO:0000256" key="7">
    <source>
        <dbReference type="SAM" id="MobiDB-lite"/>
    </source>
</evidence>
<evidence type="ECO:0000256" key="1">
    <source>
        <dbReference type="ARBA" id="ARBA00000900"/>
    </source>
</evidence>
<feature type="compositionally biased region" description="Low complexity" evidence="7">
    <location>
        <begin position="318"/>
        <end position="334"/>
    </location>
</feature>
<dbReference type="UniPathway" id="UPA00143"/>
<comment type="subcellular location">
    <subcellularLocation>
        <location evidence="6">Endoplasmic reticulum membrane</location>
        <topology evidence="6">Single-pass type IV membrane protein</topology>
    </subcellularLocation>
</comment>
<dbReference type="EMBL" id="QJKJ01004261">
    <property type="protein sequence ID" value="RDX94877.1"/>
    <property type="molecule type" value="Genomic_DNA"/>
</dbReference>
<comment type="function">
    <text evidence="6">E3 ubiquitin-protein ligase.</text>
</comment>
<dbReference type="InterPro" id="IPR001841">
    <property type="entry name" value="Znf_RING"/>
</dbReference>
<dbReference type="InterPro" id="IPR013083">
    <property type="entry name" value="Znf_RING/FYVE/PHD"/>
</dbReference>
<dbReference type="Gene3D" id="3.30.40.10">
    <property type="entry name" value="Zinc/RING finger domain, C3HC4 (zinc finger)"/>
    <property type="match status" value="1"/>
</dbReference>
<keyword evidence="4 6" id="KW-0833">Ubl conjugation pathway</keyword>
<feature type="non-terminal residue" evidence="9">
    <location>
        <position position="1"/>
    </location>
</feature>
<comment type="catalytic activity">
    <reaction evidence="1 6">
        <text>S-ubiquitinyl-[E2 ubiquitin-conjugating enzyme]-L-cysteine + [acceptor protein]-L-lysine = [E2 ubiquitin-conjugating enzyme]-L-cysteine + N(6)-ubiquitinyl-[acceptor protein]-L-lysine.</text>
        <dbReference type="EC" id="2.3.2.27"/>
    </reaction>
</comment>